<dbReference type="EMBL" id="JARJCM010000338">
    <property type="protein sequence ID" value="KAJ7018506.1"/>
    <property type="molecule type" value="Genomic_DNA"/>
</dbReference>
<keyword evidence="2" id="KW-1185">Reference proteome</keyword>
<organism evidence="1 2">
    <name type="scientific">Mycena alexandri</name>
    <dbReference type="NCBI Taxonomy" id="1745969"/>
    <lineage>
        <taxon>Eukaryota</taxon>
        <taxon>Fungi</taxon>
        <taxon>Dikarya</taxon>
        <taxon>Basidiomycota</taxon>
        <taxon>Agaricomycotina</taxon>
        <taxon>Agaricomycetes</taxon>
        <taxon>Agaricomycetidae</taxon>
        <taxon>Agaricales</taxon>
        <taxon>Marasmiineae</taxon>
        <taxon>Mycenaceae</taxon>
        <taxon>Mycena</taxon>
    </lineage>
</organism>
<proteinExistence type="predicted"/>
<sequence>MPPTNTDDRTFINTWKTAVDSSITAFLRVISIAANFNCLFPPHLNLKSLRTSGLTGAHLSPNLGFSHLGLQPFIQRRQLTSKGRYYPSLNSVCPSEPRHLTFTFKWALLCQHEASYLCMHFDIGHSNLCVDEWFDEWAIAPSTSLNSFTNTSDVYSMLTDLCSCPAWLQEVDATPVFKFPYLQTRFDWNFNQFKFLYTTGESLDLESNSIQIRFGAAIGFKYLSPHPSPIQVIQVNADSP</sequence>
<gene>
    <name evidence="1" type="ORF">C8F04DRAFT_1198938</name>
</gene>
<dbReference type="Proteomes" id="UP001218188">
    <property type="component" value="Unassembled WGS sequence"/>
</dbReference>
<accession>A0AAD6S1C5</accession>
<protein>
    <submittedName>
        <fullName evidence="1">Uncharacterized protein</fullName>
    </submittedName>
</protein>
<dbReference type="AlphaFoldDB" id="A0AAD6S1C5"/>
<evidence type="ECO:0000313" key="2">
    <source>
        <dbReference type="Proteomes" id="UP001218188"/>
    </source>
</evidence>
<name>A0AAD6S1C5_9AGAR</name>
<comment type="caution">
    <text evidence="1">The sequence shown here is derived from an EMBL/GenBank/DDBJ whole genome shotgun (WGS) entry which is preliminary data.</text>
</comment>
<reference evidence="1" key="1">
    <citation type="submission" date="2023-03" db="EMBL/GenBank/DDBJ databases">
        <title>Massive genome expansion in bonnet fungi (Mycena s.s.) driven by repeated elements and novel gene families across ecological guilds.</title>
        <authorList>
            <consortium name="Lawrence Berkeley National Laboratory"/>
            <person name="Harder C.B."/>
            <person name="Miyauchi S."/>
            <person name="Viragh M."/>
            <person name="Kuo A."/>
            <person name="Thoen E."/>
            <person name="Andreopoulos B."/>
            <person name="Lu D."/>
            <person name="Skrede I."/>
            <person name="Drula E."/>
            <person name="Henrissat B."/>
            <person name="Morin E."/>
            <person name="Kohler A."/>
            <person name="Barry K."/>
            <person name="LaButti K."/>
            <person name="Morin E."/>
            <person name="Salamov A."/>
            <person name="Lipzen A."/>
            <person name="Mereny Z."/>
            <person name="Hegedus B."/>
            <person name="Baldrian P."/>
            <person name="Stursova M."/>
            <person name="Weitz H."/>
            <person name="Taylor A."/>
            <person name="Grigoriev I.V."/>
            <person name="Nagy L.G."/>
            <person name="Martin F."/>
            <person name="Kauserud H."/>
        </authorList>
    </citation>
    <scope>NUCLEOTIDE SEQUENCE</scope>
    <source>
        <strain evidence="1">CBHHK200</strain>
    </source>
</reference>
<evidence type="ECO:0000313" key="1">
    <source>
        <dbReference type="EMBL" id="KAJ7018506.1"/>
    </source>
</evidence>